<dbReference type="PROSITE" id="PS51293">
    <property type="entry name" value="SANT"/>
    <property type="match status" value="1"/>
</dbReference>
<dbReference type="Gene3D" id="1.10.10.60">
    <property type="entry name" value="Homeodomain-like"/>
    <property type="match status" value="2"/>
</dbReference>
<accession>A0A812AUJ3</accession>
<dbReference type="PRINTS" id="PR00625">
    <property type="entry name" value="JDOMAIN"/>
</dbReference>
<keyword evidence="2" id="KW-0732">Signal</keyword>
<dbReference type="PANTHER" id="PTHR44653:SF2">
    <property type="entry name" value="DNAJ HOMOLOG SUBFAMILY C MEMBER 1"/>
    <property type="match status" value="1"/>
</dbReference>
<dbReference type="InterPro" id="IPR001005">
    <property type="entry name" value="SANT/Myb"/>
</dbReference>
<dbReference type="SUPFAM" id="SSF46565">
    <property type="entry name" value="Chaperone J-domain"/>
    <property type="match status" value="1"/>
</dbReference>
<proteinExistence type="predicted"/>
<evidence type="ECO:0000259" key="9">
    <source>
        <dbReference type="PROSITE" id="PS51293"/>
    </source>
</evidence>
<dbReference type="CDD" id="cd00167">
    <property type="entry name" value="SANT"/>
    <property type="match status" value="2"/>
</dbReference>
<feature type="transmembrane region" description="Helical" evidence="6">
    <location>
        <begin position="6"/>
        <end position="24"/>
    </location>
</feature>
<evidence type="ECO:0000256" key="3">
    <source>
        <dbReference type="ARBA" id="ARBA00022989"/>
    </source>
</evidence>
<dbReference type="Pfam" id="PF00226">
    <property type="entry name" value="DnaJ"/>
    <property type="match status" value="1"/>
</dbReference>
<dbReference type="SMART" id="SM00717">
    <property type="entry name" value="SANT"/>
    <property type="match status" value="2"/>
</dbReference>
<dbReference type="Proteomes" id="UP000597762">
    <property type="component" value="Unassembled WGS sequence"/>
</dbReference>
<dbReference type="InterPro" id="IPR017884">
    <property type="entry name" value="SANT_dom"/>
</dbReference>
<sequence>MAPSGGVSTCLSFLIIFFVPIIAWDSDHMELFDLVEEIGSNFYEILGVDESASSQEIRRAYRKLSLQLHPDKNKAPDAEKKFLEMVSVYEVLKDPEKRQRYNDILKNGLPDWKQPVFYYRSVRKLGLLELTGIMFFIFTVGQYLVIWSMYFEKKFTVEENFHSRLKKSEKKSRKKAAICENVIEAEFEEKMNALNRPQLKDLWPLRLTCWLYMTALNTPYYYSLLREYVATSWNERYKQQESEENTEDLAQEPVKKVKKRQKIELPEYSPETLANATAVAYMPIIDATQDEKVDQKLKSGTEWSEEEYALLAKAVAKFPGGTSGRWEKISEMVGRPVSEVLSKSKVNKKSFPVNVTPGLQGSHADNIKFKSSSRTTQISDSIISTKIDFPCTSESGASEKETTQANCKKKTLNKMKLVPRNQTLLVPASSSKTSTQLELAAEDIGSLAAEPKTDTSQGDAESWSQTEQMVLEMMLRQYPKGTEQRWEKIAENLSNKTKEDCIARYKHLVELVSPIDQSTDIFFCAETFVSAW</sequence>
<keyword evidence="1 6" id="KW-0812">Transmembrane</keyword>
<gene>
    <name evidence="10" type="ORF">SPHA_4105</name>
</gene>
<reference evidence="10" key="1">
    <citation type="submission" date="2021-01" db="EMBL/GenBank/DDBJ databases">
        <authorList>
            <person name="Li R."/>
            <person name="Bekaert M."/>
        </authorList>
    </citation>
    <scope>NUCLEOTIDE SEQUENCE</scope>
    <source>
        <strain evidence="10">Farmed</strain>
    </source>
</reference>
<feature type="domain" description="SANT" evidence="9">
    <location>
        <begin position="298"/>
        <end position="352"/>
    </location>
</feature>
<dbReference type="InterPro" id="IPR001623">
    <property type="entry name" value="DnaJ_domain"/>
</dbReference>
<dbReference type="AlphaFoldDB" id="A0A812AUJ3"/>
<dbReference type="OrthoDB" id="10250354at2759"/>
<protein>
    <submittedName>
        <fullName evidence="10">DNAJC1</fullName>
    </submittedName>
</protein>
<evidence type="ECO:0000313" key="10">
    <source>
        <dbReference type="EMBL" id="CAE1154061.1"/>
    </source>
</evidence>
<dbReference type="SUPFAM" id="SSF46689">
    <property type="entry name" value="Homeodomain-like"/>
    <property type="match status" value="2"/>
</dbReference>
<evidence type="ECO:0000256" key="5">
    <source>
        <dbReference type="ARBA" id="ARBA00037847"/>
    </source>
</evidence>
<keyword evidence="4 6" id="KW-0472">Membrane</keyword>
<feature type="transmembrane region" description="Helical" evidence="6">
    <location>
        <begin position="127"/>
        <end position="150"/>
    </location>
</feature>
<evidence type="ECO:0000256" key="4">
    <source>
        <dbReference type="ARBA" id="ARBA00023136"/>
    </source>
</evidence>
<keyword evidence="11" id="KW-1185">Reference proteome</keyword>
<evidence type="ECO:0000259" key="8">
    <source>
        <dbReference type="PROSITE" id="PS50090"/>
    </source>
</evidence>
<dbReference type="InterPro" id="IPR036869">
    <property type="entry name" value="J_dom_sf"/>
</dbReference>
<name>A0A812AUJ3_ACAPH</name>
<dbReference type="InterPro" id="IPR052606">
    <property type="entry name" value="DnaJ_domain_protein"/>
</dbReference>
<dbReference type="CDD" id="cd06257">
    <property type="entry name" value="DnaJ"/>
    <property type="match status" value="1"/>
</dbReference>
<comment type="subcellular location">
    <subcellularLocation>
        <location evidence="5">Endomembrane system</location>
        <topology evidence="5">Single-pass membrane protein</topology>
    </subcellularLocation>
</comment>
<evidence type="ECO:0000256" key="1">
    <source>
        <dbReference type="ARBA" id="ARBA00022692"/>
    </source>
</evidence>
<dbReference type="PROSITE" id="PS50076">
    <property type="entry name" value="DNAJ_2"/>
    <property type="match status" value="1"/>
</dbReference>
<dbReference type="PANTHER" id="PTHR44653">
    <property type="entry name" value="DNAJ HOMOLOG SUBFAMILY C MEMBER 1"/>
    <property type="match status" value="1"/>
</dbReference>
<feature type="domain" description="Myb-like" evidence="8">
    <location>
        <begin position="462"/>
        <end position="509"/>
    </location>
</feature>
<keyword evidence="3 6" id="KW-1133">Transmembrane helix</keyword>
<dbReference type="PROSITE" id="PS50090">
    <property type="entry name" value="MYB_LIKE"/>
    <property type="match status" value="1"/>
</dbReference>
<dbReference type="Pfam" id="PF23082">
    <property type="entry name" value="Myb_DNA-binding_2"/>
    <property type="match status" value="2"/>
</dbReference>
<comment type="caution">
    <text evidence="10">The sequence shown here is derived from an EMBL/GenBank/DDBJ whole genome shotgun (WGS) entry which is preliminary data.</text>
</comment>
<evidence type="ECO:0000256" key="6">
    <source>
        <dbReference type="SAM" id="Phobius"/>
    </source>
</evidence>
<dbReference type="Gene3D" id="1.10.287.110">
    <property type="entry name" value="DnaJ domain"/>
    <property type="match status" value="1"/>
</dbReference>
<organism evidence="10 11">
    <name type="scientific">Acanthosepion pharaonis</name>
    <name type="common">Pharaoh cuttlefish</name>
    <name type="synonym">Sepia pharaonis</name>
    <dbReference type="NCBI Taxonomy" id="158019"/>
    <lineage>
        <taxon>Eukaryota</taxon>
        <taxon>Metazoa</taxon>
        <taxon>Spiralia</taxon>
        <taxon>Lophotrochozoa</taxon>
        <taxon>Mollusca</taxon>
        <taxon>Cephalopoda</taxon>
        <taxon>Coleoidea</taxon>
        <taxon>Decapodiformes</taxon>
        <taxon>Sepiida</taxon>
        <taxon>Sepiina</taxon>
        <taxon>Sepiidae</taxon>
        <taxon>Acanthosepion</taxon>
    </lineage>
</organism>
<evidence type="ECO:0000256" key="2">
    <source>
        <dbReference type="ARBA" id="ARBA00022729"/>
    </source>
</evidence>
<feature type="domain" description="J" evidence="7">
    <location>
        <begin position="41"/>
        <end position="105"/>
    </location>
</feature>
<evidence type="ECO:0000313" key="11">
    <source>
        <dbReference type="Proteomes" id="UP000597762"/>
    </source>
</evidence>
<dbReference type="SMART" id="SM00271">
    <property type="entry name" value="DnaJ"/>
    <property type="match status" value="1"/>
</dbReference>
<dbReference type="EMBL" id="CAHIKZ030000127">
    <property type="protein sequence ID" value="CAE1154061.1"/>
    <property type="molecule type" value="Genomic_DNA"/>
</dbReference>
<evidence type="ECO:0000259" key="7">
    <source>
        <dbReference type="PROSITE" id="PS50076"/>
    </source>
</evidence>
<dbReference type="GO" id="GO:0012505">
    <property type="term" value="C:endomembrane system"/>
    <property type="evidence" value="ECO:0007669"/>
    <property type="project" value="UniProtKB-SubCell"/>
</dbReference>
<dbReference type="InterPro" id="IPR009057">
    <property type="entry name" value="Homeodomain-like_sf"/>
</dbReference>